<dbReference type="Proteomes" id="UP000680706">
    <property type="component" value="Chromosome"/>
</dbReference>
<accession>A0ABX8ARM2</accession>
<dbReference type="InterPro" id="IPR011050">
    <property type="entry name" value="Pectin_lyase_fold/virulence"/>
</dbReference>
<dbReference type="Gene3D" id="3.30.1910.20">
    <property type="entry name" value="asparaginyl-tRNA synthetase, N-terminal domain"/>
    <property type="match status" value="1"/>
</dbReference>
<dbReference type="SUPFAM" id="SSF51126">
    <property type="entry name" value="Pectin lyase-like"/>
    <property type="match status" value="1"/>
</dbReference>
<dbReference type="EMBL" id="CP074126">
    <property type="protein sequence ID" value="QUS57360.1"/>
    <property type="molecule type" value="Genomic_DNA"/>
</dbReference>
<organism evidence="1 2">
    <name type="scientific">Pseudovibrio brasiliensis</name>
    <dbReference type="NCBI Taxonomy" id="1898042"/>
    <lineage>
        <taxon>Bacteria</taxon>
        <taxon>Pseudomonadati</taxon>
        <taxon>Pseudomonadota</taxon>
        <taxon>Alphaproteobacteria</taxon>
        <taxon>Hyphomicrobiales</taxon>
        <taxon>Stappiaceae</taxon>
        <taxon>Pseudovibrio</taxon>
    </lineage>
</organism>
<keyword evidence="2" id="KW-1185">Reference proteome</keyword>
<protein>
    <submittedName>
        <fullName evidence="1">Uncharacterized protein</fullName>
    </submittedName>
</protein>
<gene>
    <name evidence="1" type="ORF">KGB56_08205</name>
</gene>
<evidence type="ECO:0000313" key="2">
    <source>
        <dbReference type="Proteomes" id="UP000680706"/>
    </source>
</evidence>
<proteinExistence type="predicted"/>
<sequence>MSLTQSLNEVVQSTKDLIETVKKTYSQHDTEIQKILAVAPELQRTFYVDAVNGSDENDGSQNAPFRRMRKAVDLIPRHGRGYIYLQSDYHMDEPVFARDCHVTIYGAEETPRKITFEQYSFTSGGKEYRAFHGFRWVGSSYFNFCYLNIDVPVLEAEYAGLPSSHFSSVVSCSTSVHTGNQGVTFRYGDIHIPTAEEGEPAGHVIGHYGPISIYISVMTASGTGLKERFTRNERTDSYIMNVSLDELP</sequence>
<name>A0ABX8ARM2_9HYPH</name>
<evidence type="ECO:0000313" key="1">
    <source>
        <dbReference type="EMBL" id="QUS57360.1"/>
    </source>
</evidence>
<reference evidence="1 2" key="1">
    <citation type="journal article" date="2021" name="Angew. Chem. Int. Ed. Engl.">
        <title>A novel family of nonribosomal peptides modulate collective behavior in Pseudovibrio bacteria isolated from marine sponges.</title>
        <authorList>
            <person name="Ioca L.P."/>
            <person name="Dai Y."/>
            <person name="Kunakom S."/>
            <person name="Diaz-Espinosa J."/>
            <person name="Krunic A."/>
            <person name="Crnkovic C.M."/>
            <person name="Orjala J."/>
            <person name="Sanchez L.M."/>
            <person name="Ferreira A.G."/>
            <person name="Berlinck R.G.S."/>
            <person name="Eustaquio A.S."/>
        </authorList>
    </citation>
    <scope>NUCLEOTIDE SEQUENCE [LARGE SCALE GENOMIC DNA]</scope>
    <source>
        <strain evidence="1 2">Ab134</strain>
    </source>
</reference>
<dbReference type="RefSeq" id="WP_075699033.1">
    <property type="nucleotide sequence ID" value="NZ_CP074126.1"/>
</dbReference>